<name>A0AAD5VT93_9AGAR</name>
<organism evidence="2 3">
    <name type="scientific">Leucocoprinus birnbaumii</name>
    <dbReference type="NCBI Taxonomy" id="56174"/>
    <lineage>
        <taxon>Eukaryota</taxon>
        <taxon>Fungi</taxon>
        <taxon>Dikarya</taxon>
        <taxon>Basidiomycota</taxon>
        <taxon>Agaricomycotina</taxon>
        <taxon>Agaricomycetes</taxon>
        <taxon>Agaricomycetidae</taxon>
        <taxon>Agaricales</taxon>
        <taxon>Agaricineae</taxon>
        <taxon>Agaricaceae</taxon>
        <taxon>Leucocoprinus</taxon>
    </lineage>
</organism>
<accession>A0AAD5VT93</accession>
<dbReference type="SUPFAM" id="SSF53335">
    <property type="entry name" value="S-adenosyl-L-methionine-dependent methyltransferases"/>
    <property type="match status" value="1"/>
</dbReference>
<comment type="caution">
    <text evidence="2">The sequence shown here is derived from an EMBL/GenBank/DDBJ whole genome shotgun (WGS) entry which is preliminary data.</text>
</comment>
<dbReference type="Proteomes" id="UP001213000">
    <property type="component" value="Unassembled WGS sequence"/>
</dbReference>
<gene>
    <name evidence="2" type="ORF">NP233_g5445</name>
</gene>
<dbReference type="PANTHER" id="PTHR43591:SF24">
    <property type="entry name" value="2-METHOXY-6-POLYPRENYL-1,4-BENZOQUINOL METHYLASE, MITOCHONDRIAL"/>
    <property type="match status" value="1"/>
</dbReference>
<proteinExistence type="predicted"/>
<evidence type="ECO:0000313" key="2">
    <source>
        <dbReference type="EMBL" id="KAJ3568843.1"/>
    </source>
</evidence>
<dbReference type="InterPro" id="IPR029063">
    <property type="entry name" value="SAM-dependent_MTases_sf"/>
</dbReference>
<evidence type="ECO:0000259" key="1">
    <source>
        <dbReference type="Pfam" id="PF13649"/>
    </source>
</evidence>
<dbReference type="Pfam" id="PF13649">
    <property type="entry name" value="Methyltransf_25"/>
    <property type="match status" value="1"/>
</dbReference>
<dbReference type="Gene3D" id="3.40.50.150">
    <property type="entry name" value="Vaccinia Virus protein VP39"/>
    <property type="match status" value="1"/>
</dbReference>
<dbReference type="AlphaFoldDB" id="A0AAD5VT93"/>
<dbReference type="EMBL" id="JANIEX010000321">
    <property type="protein sequence ID" value="KAJ3568843.1"/>
    <property type="molecule type" value="Genomic_DNA"/>
</dbReference>
<dbReference type="GO" id="GO:0008168">
    <property type="term" value="F:methyltransferase activity"/>
    <property type="evidence" value="ECO:0007669"/>
    <property type="project" value="TreeGrafter"/>
</dbReference>
<feature type="domain" description="Methyltransferase" evidence="1">
    <location>
        <begin position="55"/>
        <end position="147"/>
    </location>
</feature>
<dbReference type="PANTHER" id="PTHR43591">
    <property type="entry name" value="METHYLTRANSFERASE"/>
    <property type="match status" value="1"/>
</dbReference>
<protein>
    <recommendedName>
        <fullName evidence="1">Methyltransferase domain-containing protein</fullName>
    </recommendedName>
</protein>
<reference evidence="2" key="1">
    <citation type="submission" date="2022-07" db="EMBL/GenBank/DDBJ databases">
        <title>Genome Sequence of Leucocoprinus birnbaumii.</title>
        <authorList>
            <person name="Buettner E."/>
        </authorList>
    </citation>
    <scope>NUCLEOTIDE SEQUENCE</scope>
    <source>
        <strain evidence="2">VT141</strain>
    </source>
</reference>
<dbReference type="InterPro" id="IPR041698">
    <property type="entry name" value="Methyltransf_25"/>
</dbReference>
<keyword evidence="3" id="KW-1185">Reference proteome</keyword>
<sequence>MTTLPLNDIPPKKVYWLPSDKEERRRLNRQHRLVLSGSGGRHIHAPIDTNSIDSVLEAGTGSGIWLEEVAQQLPEKVELIGIDLSTNLFPQSPAPNVSFRKQSLLDLPREWANKFDLIHQRLLVAGLRNEEWHAALSQYYRALKPGGWVQLYEIFSWEGCGPALEKMNQMVVQLYESRGIRGTWGSDGTIFKRYAEAAGFTDIRVTWAGWLAGKWAGEEGQVGAENLVEFIKACKTPILKAGGFGMVTDSEEFDGILQEVEKELDTRSGTWHRCVIVCGRKPLQVQSRL</sequence>
<evidence type="ECO:0000313" key="3">
    <source>
        <dbReference type="Proteomes" id="UP001213000"/>
    </source>
</evidence>
<dbReference type="CDD" id="cd02440">
    <property type="entry name" value="AdoMet_MTases"/>
    <property type="match status" value="1"/>
</dbReference>